<dbReference type="GO" id="GO:0033214">
    <property type="term" value="P:siderophore-iron import into cell"/>
    <property type="evidence" value="ECO:0007669"/>
    <property type="project" value="TreeGrafter"/>
</dbReference>
<feature type="transmembrane region" description="Helical" evidence="8">
    <location>
        <begin position="672"/>
        <end position="692"/>
    </location>
</feature>
<proteinExistence type="inferred from homology"/>
<feature type="transmembrane region" description="Helical" evidence="8">
    <location>
        <begin position="428"/>
        <end position="449"/>
    </location>
</feature>
<keyword evidence="4" id="KW-1003">Cell membrane</keyword>
<dbReference type="PANTHER" id="PTHR30472">
    <property type="entry name" value="FERRIC ENTEROBACTIN TRANSPORT SYSTEM PERMEASE PROTEIN"/>
    <property type="match status" value="1"/>
</dbReference>
<dbReference type="Pfam" id="PF01032">
    <property type="entry name" value="FecCD"/>
    <property type="match status" value="2"/>
</dbReference>
<dbReference type="RefSeq" id="WP_179518924.1">
    <property type="nucleotide sequence ID" value="NZ_JACCAC010000001.1"/>
</dbReference>
<feature type="transmembrane region" description="Helical" evidence="8">
    <location>
        <begin position="299"/>
        <end position="318"/>
    </location>
</feature>
<organism evidence="9 10">
    <name type="scientific">Nocardioides perillae</name>
    <dbReference type="NCBI Taxonomy" id="1119534"/>
    <lineage>
        <taxon>Bacteria</taxon>
        <taxon>Bacillati</taxon>
        <taxon>Actinomycetota</taxon>
        <taxon>Actinomycetes</taxon>
        <taxon>Propionibacteriales</taxon>
        <taxon>Nocardioidaceae</taxon>
        <taxon>Nocardioides</taxon>
    </lineage>
</organism>
<evidence type="ECO:0000256" key="3">
    <source>
        <dbReference type="ARBA" id="ARBA00022448"/>
    </source>
</evidence>
<dbReference type="AlphaFoldDB" id="A0A7Y9UVE1"/>
<protein>
    <submittedName>
        <fullName evidence="9">Iron complex transport system permease protein</fullName>
    </submittedName>
</protein>
<keyword evidence="10" id="KW-1185">Reference proteome</keyword>
<feature type="transmembrane region" description="Helical" evidence="8">
    <location>
        <begin position="79"/>
        <end position="99"/>
    </location>
</feature>
<evidence type="ECO:0000256" key="4">
    <source>
        <dbReference type="ARBA" id="ARBA00022475"/>
    </source>
</evidence>
<feature type="transmembrane region" description="Helical" evidence="8">
    <location>
        <begin position="330"/>
        <end position="348"/>
    </location>
</feature>
<dbReference type="InterPro" id="IPR037294">
    <property type="entry name" value="ABC_BtuC-like"/>
</dbReference>
<feature type="transmembrane region" description="Helical" evidence="8">
    <location>
        <begin position="483"/>
        <end position="502"/>
    </location>
</feature>
<feature type="transmembrane region" description="Helical" evidence="8">
    <location>
        <begin position="136"/>
        <end position="157"/>
    </location>
</feature>
<evidence type="ECO:0000313" key="10">
    <source>
        <dbReference type="Proteomes" id="UP000544110"/>
    </source>
</evidence>
<evidence type="ECO:0000256" key="1">
    <source>
        <dbReference type="ARBA" id="ARBA00004651"/>
    </source>
</evidence>
<sequence length="700" mass="69763">MTVLDDRVRPTAEPPCTARGVLGAGAVLAGTTGLLAVVAAWHVTQGTSAVGGGDLLRLLTGDADPVVRDVFVASRLPRLLAGLVVGLALGAAGAVFSSLARNALAAPDTLAVNAGAFLAIALVTVAGISLPVLGEGAVAFVGALAAAGTVLLLAGAGGASTTRLVLAGSALTLALSSVTAALLLLFDQETGGLYAWGNGVLTQLDLGAVTRVGPVVALGLVAALLLARRLDLLAAGDDLASVLGVPVRATRVLGTLVAVVLSAAAVTLAGPIGFVGLCAPAAVRLVARWVPAVTRHAVLVPLAGLAGAVIVLASDAGLRSVLGAEGALRIPTGVTTTLLGAVVLVVLARRSRDSGPTRTPPAARPPVPGSSRRYALVVMLLLVATAGAALLGMLAGFTWLLTGDLLLWAQDRAVPVVAFAADERFPRVLAALLAGAALALAGTVVQAVCRNPLAEPGILGITGGAGVGAVLVVTSTATVVSTAAISLAAGVGAVLAFALVYAVSWRGGLDSDRLVLVGIGVQAGTLAVTTFLLIRADPWNTPRLFTWLSGSTYDRDLEQVLPVAVALALALPTVWLAHRRLDLLAVDDDTPRLVGVRLEVTRLAALGAAAVLTSTAVSAVGVVAFVGLVAPHAARALVSGRHARVVPVAALLGALLLSLADTVGRTVVAPAQVPAGLVVALVGTPYFLHLLARSRTRATG</sequence>
<dbReference type="SUPFAM" id="SSF81345">
    <property type="entry name" value="ABC transporter involved in vitamin B12 uptake, BtuC"/>
    <property type="match status" value="2"/>
</dbReference>
<feature type="transmembrane region" description="Helical" evidence="8">
    <location>
        <begin position="21"/>
        <end position="43"/>
    </location>
</feature>
<dbReference type="InterPro" id="IPR000522">
    <property type="entry name" value="ABC_transptr_permease_BtuC"/>
</dbReference>
<feature type="transmembrane region" description="Helical" evidence="8">
    <location>
        <begin position="456"/>
        <end position="477"/>
    </location>
</feature>
<feature type="transmembrane region" description="Helical" evidence="8">
    <location>
        <begin position="374"/>
        <end position="401"/>
    </location>
</feature>
<reference evidence="9 10" key="1">
    <citation type="submission" date="2020-07" db="EMBL/GenBank/DDBJ databases">
        <title>Sequencing the genomes of 1000 actinobacteria strains.</title>
        <authorList>
            <person name="Klenk H.-P."/>
        </authorList>
    </citation>
    <scope>NUCLEOTIDE SEQUENCE [LARGE SCALE GENOMIC DNA]</scope>
    <source>
        <strain evidence="9 10">DSM 24552</strain>
    </source>
</reference>
<comment type="caution">
    <text evidence="9">The sequence shown here is derived from an EMBL/GenBank/DDBJ whole genome shotgun (WGS) entry which is preliminary data.</text>
</comment>
<comment type="subcellular location">
    <subcellularLocation>
        <location evidence="1">Cell membrane</location>
        <topology evidence="1">Multi-pass membrane protein</topology>
    </subcellularLocation>
</comment>
<feature type="transmembrane region" description="Helical" evidence="8">
    <location>
        <begin position="642"/>
        <end position="660"/>
    </location>
</feature>
<feature type="transmembrane region" description="Helical" evidence="8">
    <location>
        <begin position="514"/>
        <end position="534"/>
    </location>
</feature>
<keyword evidence="5 8" id="KW-0812">Transmembrane</keyword>
<accession>A0A7Y9UVE1</accession>
<feature type="transmembrane region" description="Helical" evidence="8">
    <location>
        <begin position="111"/>
        <end position="130"/>
    </location>
</feature>
<dbReference type="Gene3D" id="1.10.3470.10">
    <property type="entry name" value="ABC transporter involved in vitamin B12 uptake, BtuC"/>
    <property type="match status" value="2"/>
</dbReference>
<feature type="transmembrane region" description="Helical" evidence="8">
    <location>
        <begin position="603"/>
        <end position="630"/>
    </location>
</feature>
<dbReference type="CDD" id="cd06550">
    <property type="entry name" value="TM_ABC_iron-siderophores_like"/>
    <property type="match status" value="2"/>
</dbReference>
<dbReference type="PANTHER" id="PTHR30472:SF37">
    <property type="entry name" value="FE(3+) DICITRATE TRANSPORT SYSTEM PERMEASE PROTEIN FECD-RELATED"/>
    <property type="match status" value="1"/>
</dbReference>
<gene>
    <name evidence="9" type="ORF">BJ989_003019</name>
</gene>
<dbReference type="NCBIfam" id="NF007867">
    <property type="entry name" value="PRK10577.1-3"/>
    <property type="match status" value="1"/>
</dbReference>
<name>A0A7Y9UVE1_9ACTN</name>
<evidence type="ECO:0000256" key="2">
    <source>
        <dbReference type="ARBA" id="ARBA00007935"/>
    </source>
</evidence>
<dbReference type="GO" id="GO:0022857">
    <property type="term" value="F:transmembrane transporter activity"/>
    <property type="evidence" value="ECO:0007669"/>
    <property type="project" value="InterPro"/>
</dbReference>
<evidence type="ECO:0000313" key="9">
    <source>
        <dbReference type="EMBL" id="NYG56715.1"/>
    </source>
</evidence>
<dbReference type="EMBL" id="JACCAC010000001">
    <property type="protein sequence ID" value="NYG56715.1"/>
    <property type="molecule type" value="Genomic_DNA"/>
</dbReference>
<keyword evidence="7 8" id="KW-0472">Membrane</keyword>
<comment type="similarity">
    <text evidence="2">Belongs to the binding-protein-dependent transport system permease family. FecCD subfamily.</text>
</comment>
<evidence type="ECO:0000256" key="8">
    <source>
        <dbReference type="SAM" id="Phobius"/>
    </source>
</evidence>
<feature type="transmembrane region" description="Helical" evidence="8">
    <location>
        <begin position="164"/>
        <end position="186"/>
    </location>
</feature>
<keyword evidence="3" id="KW-0813">Transport</keyword>
<dbReference type="GO" id="GO:0005886">
    <property type="term" value="C:plasma membrane"/>
    <property type="evidence" value="ECO:0007669"/>
    <property type="project" value="UniProtKB-SubCell"/>
</dbReference>
<keyword evidence="6 8" id="KW-1133">Transmembrane helix</keyword>
<dbReference type="Proteomes" id="UP000544110">
    <property type="component" value="Unassembled WGS sequence"/>
</dbReference>
<evidence type="ECO:0000256" key="5">
    <source>
        <dbReference type="ARBA" id="ARBA00022692"/>
    </source>
</evidence>
<evidence type="ECO:0000256" key="7">
    <source>
        <dbReference type="ARBA" id="ARBA00023136"/>
    </source>
</evidence>
<evidence type="ECO:0000256" key="6">
    <source>
        <dbReference type="ARBA" id="ARBA00022989"/>
    </source>
</evidence>